<evidence type="ECO:0000313" key="2">
    <source>
        <dbReference type="EMBL" id="HHR48303.1"/>
    </source>
</evidence>
<dbReference type="NCBIfam" id="TIGR04012">
    <property type="entry name" value="poly_gGlu_PgsB"/>
    <property type="match status" value="1"/>
</dbReference>
<protein>
    <submittedName>
        <fullName evidence="2">Poly-gamma-glutamate synthase PgsB</fullName>
    </submittedName>
</protein>
<dbReference type="GO" id="GO:0005524">
    <property type="term" value="F:ATP binding"/>
    <property type="evidence" value="ECO:0007669"/>
    <property type="project" value="InterPro"/>
</dbReference>
<dbReference type="GO" id="GO:0016020">
    <property type="term" value="C:membrane"/>
    <property type="evidence" value="ECO:0007669"/>
    <property type="project" value="InterPro"/>
</dbReference>
<organism evidence="2">
    <name type="scientific">candidate division WOR-3 bacterium</name>
    <dbReference type="NCBI Taxonomy" id="2052148"/>
    <lineage>
        <taxon>Bacteria</taxon>
        <taxon>Bacteria division WOR-3</taxon>
    </lineage>
</organism>
<dbReference type="SUPFAM" id="SSF53623">
    <property type="entry name" value="MurD-like peptide ligases, catalytic domain"/>
    <property type="match status" value="1"/>
</dbReference>
<dbReference type="InterPro" id="IPR013221">
    <property type="entry name" value="Mur_ligase_cen"/>
</dbReference>
<sequence>MIFLLVILIIFFLYLFLEIKTHQRNVNKIKIRILVNGTRGKSSTTRLIAGGLKENNKKVACKTTGTQPRVIINDKEYPIIRLGRANIIEEKKIFSRIKKEDVEISVTECMALVPEYQKIYNEKLVSPHITVITNVRNDHLEVMGPTLKDVASNLAKTIPKNGVLFILRDENYLAIFEKEAKKKNCQIYYVDKQIVDEKMMAGFSYFEHKENVALALAVCEYLGCEREKALLGMKKIPPDPGVLRIYELKIDNNLLYFVNTMAANDPDSIFYLWERFQKFKFDKKIILMNCRADRVERSEQLGGLINEKFFADYYLATGFLTKPFLKKLKKANVFDLERKAPAEVFSLVKEIVKNYGEDKKWLLFATGNIVGYGEKLVYEFQKYGQEVDYSLWW</sequence>
<dbReference type="InterPro" id="IPR036565">
    <property type="entry name" value="Mur-like_cat_sf"/>
</dbReference>
<proteinExistence type="predicted"/>
<dbReference type="Gene3D" id="3.40.1190.10">
    <property type="entry name" value="Mur-like, catalytic domain"/>
    <property type="match status" value="1"/>
</dbReference>
<evidence type="ECO:0000259" key="1">
    <source>
        <dbReference type="Pfam" id="PF08245"/>
    </source>
</evidence>
<dbReference type="InterPro" id="IPR008337">
    <property type="entry name" value="Capsule_biosynth_CapB"/>
</dbReference>
<dbReference type="PANTHER" id="PTHR43445">
    <property type="entry name" value="UDP-N-ACETYLMURAMATE--L-ALANINE LIGASE-RELATED"/>
    <property type="match status" value="1"/>
</dbReference>
<dbReference type="InterPro" id="IPR050061">
    <property type="entry name" value="MurCDEF_pg_biosynth"/>
</dbReference>
<reference evidence="2" key="1">
    <citation type="journal article" date="2020" name="mSystems">
        <title>Genome- and Community-Level Interaction Insights into Carbon Utilization and Element Cycling Functions of Hydrothermarchaeota in Hydrothermal Sediment.</title>
        <authorList>
            <person name="Zhou Z."/>
            <person name="Liu Y."/>
            <person name="Xu W."/>
            <person name="Pan J."/>
            <person name="Luo Z.H."/>
            <person name="Li M."/>
        </authorList>
    </citation>
    <scope>NUCLEOTIDE SEQUENCE [LARGE SCALE GENOMIC DNA]</scope>
    <source>
        <strain evidence="2">SpSt-791</strain>
    </source>
</reference>
<dbReference type="PRINTS" id="PR01758">
    <property type="entry name" value="CAPSULEPROTB"/>
</dbReference>
<dbReference type="GO" id="GO:0016881">
    <property type="term" value="F:acid-amino acid ligase activity"/>
    <property type="evidence" value="ECO:0007669"/>
    <property type="project" value="InterPro"/>
</dbReference>
<dbReference type="AlphaFoldDB" id="A0A7V6CMS4"/>
<feature type="domain" description="Mur ligase central" evidence="1">
    <location>
        <begin position="35"/>
        <end position="214"/>
    </location>
</feature>
<comment type="caution">
    <text evidence="2">The sequence shown here is derived from an EMBL/GenBank/DDBJ whole genome shotgun (WGS) entry which is preliminary data.</text>
</comment>
<dbReference type="Pfam" id="PF08245">
    <property type="entry name" value="Mur_ligase_M"/>
    <property type="match status" value="1"/>
</dbReference>
<accession>A0A7V6CMS4</accession>
<gene>
    <name evidence="2" type="primary">pgsB</name>
    <name evidence="2" type="ORF">ENV79_01490</name>
</gene>
<dbReference type="GO" id="GO:0045227">
    <property type="term" value="P:capsule polysaccharide biosynthetic process"/>
    <property type="evidence" value="ECO:0007669"/>
    <property type="project" value="InterPro"/>
</dbReference>
<name>A0A7V6CMS4_UNCW3</name>
<dbReference type="EMBL" id="DTHS01000014">
    <property type="protein sequence ID" value="HHR48303.1"/>
    <property type="molecule type" value="Genomic_DNA"/>
</dbReference>
<dbReference type="PANTHER" id="PTHR43445:SF1">
    <property type="entry name" value="PGA SYNTHASE CAPB"/>
    <property type="match status" value="1"/>
</dbReference>